<dbReference type="InterPro" id="IPR036526">
    <property type="entry name" value="C-N_Hydrolase_sf"/>
</dbReference>
<proteinExistence type="predicted"/>
<sequence>MACTFSPNLYLKAQDGHNCDASLWINEQGHISAEPLEMFLWEIRVQVMQNQVAIAMGNRVGTEGDVAFAGQSVVVDPYVNAASEADDQEQLIIADIDLTQTAAARKQRPFLGLRRPEWYV</sequence>
<dbReference type="AlphaFoldDB" id="A0A0M5L698"/>
<evidence type="ECO:0000259" key="1">
    <source>
        <dbReference type="PROSITE" id="PS50263"/>
    </source>
</evidence>
<name>A0A0M5L698_BIFLN</name>
<reference evidence="2 3" key="1">
    <citation type="submission" date="2017-12" db="EMBL/GenBank/DDBJ databases">
        <title>Bifidobacterium longum APC/DPC strains.</title>
        <authorList>
            <person name="Arboleya S."/>
        </authorList>
    </citation>
    <scope>NUCLEOTIDE SEQUENCE [LARGE SCALE GENOMIC DNA]</scope>
    <source>
        <strain evidence="2 3">APC1503</strain>
    </source>
</reference>
<dbReference type="InterPro" id="IPR003010">
    <property type="entry name" value="C-N_Hydrolase"/>
</dbReference>
<dbReference type="Pfam" id="PF00795">
    <property type="entry name" value="CN_hydrolase"/>
    <property type="match status" value="1"/>
</dbReference>
<accession>A0A0M5L698</accession>
<dbReference type="Proteomes" id="UP000232654">
    <property type="component" value="Unassembled WGS sequence"/>
</dbReference>
<organism evidence="2 3">
    <name type="scientific">Bifidobacterium longum</name>
    <dbReference type="NCBI Taxonomy" id="216816"/>
    <lineage>
        <taxon>Bacteria</taxon>
        <taxon>Bacillati</taxon>
        <taxon>Actinomycetota</taxon>
        <taxon>Actinomycetes</taxon>
        <taxon>Bifidobacteriales</taxon>
        <taxon>Bifidobacteriaceae</taxon>
        <taxon>Bifidobacterium</taxon>
    </lineage>
</organism>
<dbReference type="Gene3D" id="3.60.110.10">
    <property type="entry name" value="Carbon-nitrogen hydrolase"/>
    <property type="match status" value="1"/>
</dbReference>
<dbReference type="EMBL" id="PJDT01000015">
    <property type="protein sequence ID" value="PKC89217.1"/>
    <property type="molecule type" value="Genomic_DNA"/>
</dbReference>
<evidence type="ECO:0000313" key="2">
    <source>
        <dbReference type="EMBL" id="PKC89217.1"/>
    </source>
</evidence>
<dbReference type="PROSITE" id="PS50263">
    <property type="entry name" value="CN_HYDROLASE"/>
    <property type="match status" value="1"/>
</dbReference>
<gene>
    <name evidence="2" type="ORF">APC1503_0997</name>
</gene>
<dbReference type="GO" id="GO:0016787">
    <property type="term" value="F:hydrolase activity"/>
    <property type="evidence" value="ECO:0007669"/>
    <property type="project" value="UniProtKB-KW"/>
</dbReference>
<feature type="domain" description="CN hydrolase" evidence="1">
    <location>
        <begin position="1"/>
        <end position="98"/>
    </location>
</feature>
<dbReference type="SUPFAM" id="SSF56317">
    <property type="entry name" value="Carbon-nitrogen hydrolase"/>
    <property type="match status" value="1"/>
</dbReference>
<evidence type="ECO:0000313" key="3">
    <source>
        <dbReference type="Proteomes" id="UP000232654"/>
    </source>
</evidence>
<dbReference type="RefSeq" id="WP_023658339.1">
    <property type="nucleotide sequence ID" value="NZ_CAXVKO010000007.1"/>
</dbReference>
<protein>
    <submittedName>
        <fullName evidence="2">Amidohydrolase</fullName>
    </submittedName>
</protein>
<keyword evidence="2" id="KW-0378">Hydrolase</keyword>
<comment type="caution">
    <text evidence="2">The sequence shown here is derived from an EMBL/GenBank/DDBJ whole genome shotgun (WGS) entry which is preliminary data.</text>
</comment>